<evidence type="ECO:0000256" key="5">
    <source>
        <dbReference type="ARBA" id="ARBA00022576"/>
    </source>
</evidence>
<protein>
    <recommendedName>
        <fullName evidence="4">alanine--glyoxylate transaminase</fullName>
        <ecNumber evidence="4">2.6.1.44</ecNumber>
    </recommendedName>
</protein>
<keyword evidence="5 9" id="KW-0032">Aminotransferase</keyword>
<dbReference type="SUPFAM" id="SSF53383">
    <property type="entry name" value="PLP-dependent transferases"/>
    <property type="match status" value="1"/>
</dbReference>
<dbReference type="PANTHER" id="PTHR45688">
    <property type="match status" value="1"/>
</dbReference>
<dbReference type="InterPro" id="IPR015422">
    <property type="entry name" value="PyrdxlP-dep_Trfase_small"/>
</dbReference>
<dbReference type="GO" id="GO:0008483">
    <property type="term" value="F:transaminase activity"/>
    <property type="evidence" value="ECO:0007669"/>
    <property type="project" value="UniProtKB-KW"/>
</dbReference>
<dbReference type="InterPro" id="IPR005814">
    <property type="entry name" value="Aminotrans_3"/>
</dbReference>
<dbReference type="Gene3D" id="3.90.1150.10">
    <property type="entry name" value="Aspartate Aminotransferase, domain 1"/>
    <property type="match status" value="1"/>
</dbReference>
<dbReference type="PANTHER" id="PTHR45688:SF3">
    <property type="entry name" value="ALANINE--GLYOXYLATE AMINOTRANSFERASE 2, MITOCHONDRIAL"/>
    <property type="match status" value="1"/>
</dbReference>
<keyword evidence="6" id="KW-0808">Transferase</keyword>
<evidence type="ECO:0000256" key="8">
    <source>
        <dbReference type="RuleBase" id="RU003560"/>
    </source>
</evidence>
<name>A0ABN1VVQ5_9PSEU</name>
<dbReference type="Gene3D" id="3.40.640.10">
    <property type="entry name" value="Type I PLP-dependent aspartate aminotransferase-like (Major domain)"/>
    <property type="match status" value="1"/>
</dbReference>
<organism evidence="9 10">
    <name type="scientific">Prauserella halophila</name>
    <dbReference type="NCBI Taxonomy" id="185641"/>
    <lineage>
        <taxon>Bacteria</taxon>
        <taxon>Bacillati</taxon>
        <taxon>Actinomycetota</taxon>
        <taxon>Actinomycetes</taxon>
        <taxon>Pseudonocardiales</taxon>
        <taxon>Pseudonocardiaceae</taxon>
        <taxon>Prauserella</taxon>
    </lineage>
</organism>
<evidence type="ECO:0000313" key="10">
    <source>
        <dbReference type="Proteomes" id="UP001500653"/>
    </source>
</evidence>
<dbReference type="PIRSF" id="PIRSF000521">
    <property type="entry name" value="Transaminase_4ab_Lys_Orn"/>
    <property type="match status" value="1"/>
</dbReference>
<dbReference type="CDD" id="cd00610">
    <property type="entry name" value="OAT_like"/>
    <property type="match status" value="1"/>
</dbReference>
<evidence type="ECO:0000256" key="3">
    <source>
        <dbReference type="ARBA" id="ARBA00011881"/>
    </source>
</evidence>
<evidence type="ECO:0000256" key="2">
    <source>
        <dbReference type="ARBA" id="ARBA00008954"/>
    </source>
</evidence>
<evidence type="ECO:0000313" key="9">
    <source>
        <dbReference type="EMBL" id="GAA1223758.1"/>
    </source>
</evidence>
<dbReference type="Pfam" id="PF00202">
    <property type="entry name" value="Aminotran_3"/>
    <property type="match status" value="1"/>
</dbReference>
<sequence length="494" mass="52510">MRPTLAHHGQCEYVADRRIHVTSTRDVPNGRLYGPPGEYVQIVGGIGPCGAPKLGVMTEPDVPHRHPLESPLLERHRAVLPSWMALYYDEPIEIVRASGRRVTDGDGRTYLDFFAGILTNAIGYDVAEISDAVRSQLDTGVLHTSTLYLIRKQVELAERIAELSGIPDAKVFFTNSGTEANETALMLATQYRRSNQILTLRNSYHGRAFGTVGITGNRGWSASSLSPVKVGYVHGGYRYRGPFAGLDDAGYIDACTEDLRDVLRTSTSGDVAAFIAEPIQGVGGFSTPPDGMLGAFKEVLDEHGILLISDEVQTGWGRTGEHFWGIDAHGVTPDVMTFAKGLGNGLAIGGVVARGDIMDCLGANSISTFGGNPVATAGAQATLDYVLDHDLQGNAAKQGATLMAGLRDIQSRHDLVGDVRGKGLMIGIELVRPGGDEPDPAAAGRVLEETKARGLLIGKGGLYGNVLRLAPPMTLTSEEVTEALGILGESIAAV</sequence>
<dbReference type="Proteomes" id="UP001500653">
    <property type="component" value="Unassembled WGS sequence"/>
</dbReference>
<dbReference type="EMBL" id="BAAALN010000001">
    <property type="protein sequence ID" value="GAA1223758.1"/>
    <property type="molecule type" value="Genomic_DNA"/>
</dbReference>
<proteinExistence type="inferred from homology"/>
<accession>A0ABN1VVQ5</accession>
<comment type="caution">
    <text evidence="9">The sequence shown here is derived from an EMBL/GenBank/DDBJ whole genome shotgun (WGS) entry which is preliminary data.</text>
</comment>
<comment type="cofactor">
    <cofactor evidence="1">
        <name>pyridoxal 5'-phosphate</name>
        <dbReference type="ChEBI" id="CHEBI:597326"/>
    </cofactor>
</comment>
<comment type="similarity">
    <text evidence="2 8">Belongs to the class-III pyridoxal-phosphate-dependent aminotransferase family.</text>
</comment>
<dbReference type="EC" id="2.6.1.44" evidence="4"/>
<evidence type="ECO:0000256" key="7">
    <source>
        <dbReference type="ARBA" id="ARBA00022898"/>
    </source>
</evidence>
<comment type="subunit">
    <text evidence="3">Homotetramer.</text>
</comment>
<keyword evidence="10" id="KW-1185">Reference proteome</keyword>
<evidence type="ECO:0000256" key="6">
    <source>
        <dbReference type="ARBA" id="ARBA00022679"/>
    </source>
</evidence>
<evidence type="ECO:0000256" key="1">
    <source>
        <dbReference type="ARBA" id="ARBA00001933"/>
    </source>
</evidence>
<keyword evidence="7 8" id="KW-0663">Pyridoxal phosphate</keyword>
<dbReference type="InterPro" id="IPR015424">
    <property type="entry name" value="PyrdxlP-dep_Trfase"/>
</dbReference>
<dbReference type="InterPro" id="IPR015421">
    <property type="entry name" value="PyrdxlP-dep_Trfase_major"/>
</dbReference>
<gene>
    <name evidence="9" type="ORF">GCM10009676_01430</name>
</gene>
<evidence type="ECO:0000256" key="4">
    <source>
        <dbReference type="ARBA" id="ARBA00013049"/>
    </source>
</evidence>
<reference evidence="9 10" key="1">
    <citation type="journal article" date="2019" name="Int. J. Syst. Evol. Microbiol.">
        <title>The Global Catalogue of Microorganisms (GCM) 10K type strain sequencing project: providing services to taxonomists for standard genome sequencing and annotation.</title>
        <authorList>
            <consortium name="The Broad Institute Genomics Platform"/>
            <consortium name="The Broad Institute Genome Sequencing Center for Infectious Disease"/>
            <person name="Wu L."/>
            <person name="Ma J."/>
        </authorList>
    </citation>
    <scope>NUCLEOTIDE SEQUENCE [LARGE SCALE GENOMIC DNA]</scope>
    <source>
        <strain evidence="9 10">JCM 13023</strain>
    </source>
</reference>